<dbReference type="PANTHER" id="PTHR37543:SF1">
    <property type="entry name" value="CCCH ZINC FINGER DNA BINDING PROTEIN (AFU_ORTHOLOGUE AFUA_5G12760)"/>
    <property type="match status" value="1"/>
</dbReference>
<evidence type="ECO:0000259" key="2">
    <source>
        <dbReference type="Pfam" id="PF25540"/>
    </source>
</evidence>
<keyword evidence="4" id="KW-1185">Reference proteome</keyword>
<dbReference type="Pfam" id="PF25540">
    <property type="entry name" value="DUF7923"/>
    <property type="match status" value="1"/>
</dbReference>
<proteinExistence type="predicted"/>
<sequence>MSDAKEHLDGLRAGWKLCKTQDDQKHSLISDLFTYIDNLSGKLSDAESELRDKKDVIKLARDRVEQGEKHIQALQLEKAKLVFASVVIDGDCMPFKDELVMQGLDGGKRTATLLKQAVEEELKSSLPATAHQMLMIIHVYANVKGLAKTYKEVKDLPEPIFDEFVRGFNMGDSMCDYVDAGNGKECSDEKVKATFRLHLADVHCQQILFGGTADNGYARLLGPYAEDETVRGRITLLEGPPFAHELADIKDRFRTASFGNVFRSQKLFNNKRKVSFRTTPPATPSVDYASAAAKAASTAANSATIIISSESVTFSITMGDVSTTMVKD</sequence>
<feature type="coiled-coil region" evidence="1">
    <location>
        <begin position="36"/>
        <end position="77"/>
    </location>
</feature>
<gene>
    <name evidence="3" type="ORF">NKR23_g11761</name>
</gene>
<evidence type="ECO:0000313" key="4">
    <source>
        <dbReference type="Proteomes" id="UP001174694"/>
    </source>
</evidence>
<comment type="caution">
    <text evidence="3">The sequence shown here is derived from an EMBL/GenBank/DDBJ whole genome shotgun (WGS) entry which is preliminary data.</text>
</comment>
<accession>A0AA38RGH3</accession>
<dbReference type="PANTHER" id="PTHR37543">
    <property type="entry name" value="CCCH ZINC FINGER DNA BINDING PROTEIN (AFU_ORTHOLOGUE AFUA_5G12760)"/>
    <property type="match status" value="1"/>
</dbReference>
<dbReference type="EMBL" id="JANBVO010000069">
    <property type="protein sequence ID" value="KAJ9131274.1"/>
    <property type="molecule type" value="Genomic_DNA"/>
</dbReference>
<dbReference type="AlphaFoldDB" id="A0AA38RGH3"/>
<organism evidence="3 4">
    <name type="scientific">Pleurostoma richardsiae</name>
    <dbReference type="NCBI Taxonomy" id="41990"/>
    <lineage>
        <taxon>Eukaryota</taxon>
        <taxon>Fungi</taxon>
        <taxon>Dikarya</taxon>
        <taxon>Ascomycota</taxon>
        <taxon>Pezizomycotina</taxon>
        <taxon>Sordariomycetes</taxon>
        <taxon>Sordariomycetidae</taxon>
        <taxon>Calosphaeriales</taxon>
        <taxon>Pleurostomataceae</taxon>
        <taxon>Pleurostoma</taxon>
    </lineage>
</organism>
<reference evidence="3" key="1">
    <citation type="submission" date="2022-07" db="EMBL/GenBank/DDBJ databases">
        <title>Fungi with potential for degradation of polypropylene.</title>
        <authorList>
            <person name="Gostincar C."/>
        </authorList>
    </citation>
    <scope>NUCLEOTIDE SEQUENCE</scope>
    <source>
        <strain evidence="3">EXF-13308</strain>
    </source>
</reference>
<evidence type="ECO:0000313" key="3">
    <source>
        <dbReference type="EMBL" id="KAJ9131274.1"/>
    </source>
</evidence>
<evidence type="ECO:0000256" key="1">
    <source>
        <dbReference type="SAM" id="Coils"/>
    </source>
</evidence>
<keyword evidence="1" id="KW-0175">Coiled coil</keyword>
<dbReference type="InterPro" id="IPR057683">
    <property type="entry name" value="DUF7923"/>
</dbReference>
<protein>
    <submittedName>
        <fullName evidence="3">CCCH zinc finger DNA binding protein</fullName>
    </submittedName>
</protein>
<feature type="domain" description="DUF7923" evidence="2">
    <location>
        <begin position="83"/>
        <end position="262"/>
    </location>
</feature>
<dbReference type="Proteomes" id="UP001174694">
    <property type="component" value="Unassembled WGS sequence"/>
</dbReference>
<name>A0AA38RGH3_9PEZI</name>